<dbReference type="AlphaFoldDB" id="L0KBE6"/>
<gene>
    <name evidence="1" type="ordered locus">Halha_1463</name>
</gene>
<proteinExistence type="predicted"/>
<name>L0KBE6_HALHC</name>
<dbReference type="STRING" id="748449.Halha_1463"/>
<dbReference type="HOGENOM" id="CLU_410925_0_0_9"/>
<keyword evidence="2" id="KW-1185">Reference proteome</keyword>
<dbReference type="PROSITE" id="PS51257">
    <property type="entry name" value="PROKAR_LIPOPROTEIN"/>
    <property type="match status" value="1"/>
</dbReference>
<sequence length="668" mass="75444">MNKKRNSRLILGILLLVGMLIFVGCNKKQLSNVTIKVKNEQGEKINAQATLIKEGNEITKKVTNGLLQVKNIAPGEYPVRITKEGYKTEKVNIVVKNNDITLPITLKVEEQFDLQVEIKDEKGNKLDAKVVVTNDSNTLIKGMSRNGEFKAKDLESTKYSIQVIKEGYNNVKKDVVIKDADILLPITLEKKEVKIKSEQISQGDLSFNITDVNNNKLAAKVVIKQGDDIKQKKGSTVLFSDLATGKYKVSISRSGYESWAKTINLDQDKISKNISLKGGRVHQYLISSQDKQQKIVIENLAKDEEAIMALTYLDWANLPKEKIYEVRKKGNKLVKKYGANFAISKLDYSLGQTKQFTVPNKVKKEDITATLEAVGEHIYVFVDNKTEVKQEKIDTLVAEFDRKIYPQITGQDIKGKVVVLLSNFDNYYRTGYFDPADLYSNLGNELPMFYLNADRAKNTLLTAAAHQYQHMVFFAAKAKAGRVANDAWINQGLAQLAPQLLGYINPEKKGWSKNKGNGWVYSKKYGYLNNTTQVNLLVQDGSIPFMGGASLFVNYLIEQYDAKIIKEIITSSQAPMKVIEKYTARDFDKIYLNWVTTNLADSIEEIKNLIYNYSKFDLQQLPKLNKKEINVLGVNHFNITNQEGMIIINQPPEVKGKIGVIIIRKPKN</sequence>
<dbReference type="OrthoDB" id="2111123at2"/>
<dbReference type="KEGG" id="hhl:Halha_1463"/>
<dbReference type="EMBL" id="CP003359">
    <property type="protein sequence ID" value="AGB41408.1"/>
    <property type="molecule type" value="Genomic_DNA"/>
</dbReference>
<dbReference type="Gene3D" id="2.60.40.1120">
    <property type="entry name" value="Carboxypeptidase-like, regulatory domain"/>
    <property type="match status" value="2"/>
</dbReference>
<dbReference type="Proteomes" id="UP000010880">
    <property type="component" value="Chromosome"/>
</dbReference>
<dbReference type="RefSeq" id="WP_015327130.1">
    <property type="nucleotide sequence ID" value="NC_019978.1"/>
</dbReference>
<reference evidence="2" key="1">
    <citation type="submission" date="2012-02" db="EMBL/GenBank/DDBJ databases">
        <title>The complete genome of Halobacteroides halobius DSM 5150.</title>
        <authorList>
            <person name="Lucas S."/>
            <person name="Copeland A."/>
            <person name="Lapidus A."/>
            <person name="Glavina del Rio T."/>
            <person name="Dalin E."/>
            <person name="Tice H."/>
            <person name="Bruce D."/>
            <person name="Goodwin L."/>
            <person name="Pitluck S."/>
            <person name="Peters L."/>
            <person name="Mikhailova N."/>
            <person name="Gu W."/>
            <person name="Kyrpides N."/>
            <person name="Mavromatis K."/>
            <person name="Ivanova N."/>
            <person name="Brettin T."/>
            <person name="Detter J.C."/>
            <person name="Han C."/>
            <person name="Larimer F."/>
            <person name="Land M."/>
            <person name="Hauser L."/>
            <person name="Markowitz V."/>
            <person name="Cheng J.-F."/>
            <person name="Hugenholtz P."/>
            <person name="Woyke T."/>
            <person name="Wu D."/>
            <person name="Tindall B."/>
            <person name="Pomrenke H."/>
            <person name="Brambilla E."/>
            <person name="Klenk H.-P."/>
            <person name="Eisen J.A."/>
        </authorList>
    </citation>
    <scope>NUCLEOTIDE SEQUENCE [LARGE SCALE GENOMIC DNA]</scope>
    <source>
        <strain evidence="2">ATCC 35273 / DSM 5150 / MD-1</strain>
    </source>
</reference>
<evidence type="ECO:0000313" key="2">
    <source>
        <dbReference type="Proteomes" id="UP000010880"/>
    </source>
</evidence>
<organism evidence="1 2">
    <name type="scientific">Halobacteroides halobius (strain ATCC 35273 / DSM 5150 / MD-1)</name>
    <dbReference type="NCBI Taxonomy" id="748449"/>
    <lineage>
        <taxon>Bacteria</taxon>
        <taxon>Bacillati</taxon>
        <taxon>Bacillota</taxon>
        <taxon>Clostridia</taxon>
        <taxon>Halanaerobiales</taxon>
        <taxon>Halobacteroidaceae</taxon>
        <taxon>Halobacteroides</taxon>
    </lineage>
</organism>
<evidence type="ECO:0008006" key="3">
    <source>
        <dbReference type="Google" id="ProtNLM"/>
    </source>
</evidence>
<evidence type="ECO:0000313" key="1">
    <source>
        <dbReference type="EMBL" id="AGB41408.1"/>
    </source>
</evidence>
<dbReference type="eggNOG" id="COG4932">
    <property type="taxonomic scope" value="Bacteria"/>
</dbReference>
<accession>L0KBE6</accession>
<protein>
    <recommendedName>
        <fullName evidence="3">PEGA domain-containing protein</fullName>
    </recommendedName>
</protein>